<feature type="domain" description="Helix-turn-helix" evidence="1">
    <location>
        <begin position="17"/>
        <end position="67"/>
    </location>
</feature>
<evidence type="ECO:0000313" key="3">
    <source>
        <dbReference type="Proteomes" id="UP000494245"/>
    </source>
</evidence>
<protein>
    <recommendedName>
        <fullName evidence="1">Helix-turn-helix domain-containing protein</fullName>
    </recommendedName>
</protein>
<dbReference type="InterPro" id="IPR041657">
    <property type="entry name" value="HTH_17"/>
</dbReference>
<dbReference type="InterPro" id="IPR010093">
    <property type="entry name" value="SinI_DNA-bd"/>
</dbReference>
<reference evidence="2 3" key="2">
    <citation type="submission" date="2020-05" db="EMBL/GenBank/DDBJ databases">
        <title>Draft genome sequence of Desulfovibrio sp. strainFSS-1.</title>
        <authorList>
            <person name="Shimoshige H."/>
            <person name="Kobayashi H."/>
            <person name="Maekawa T."/>
        </authorList>
    </citation>
    <scope>NUCLEOTIDE SEQUENCE [LARGE SCALE GENOMIC DNA]</scope>
    <source>
        <strain evidence="2 3">SIID29052-01</strain>
    </source>
</reference>
<evidence type="ECO:0000313" key="2">
    <source>
        <dbReference type="EMBL" id="GFK95460.1"/>
    </source>
</evidence>
<name>A0A6V8LX42_9BACT</name>
<accession>A0A6V8LX42</accession>
<gene>
    <name evidence="2" type="ORF">NNJEOMEG_03323</name>
</gene>
<keyword evidence="3" id="KW-1185">Reference proteome</keyword>
<dbReference type="Pfam" id="PF12728">
    <property type="entry name" value="HTH_17"/>
    <property type="match status" value="1"/>
</dbReference>
<dbReference type="RefSeq" id="WP_173086481.1">
    <property type="nucleotide sequence ID" value="NZ_BLTE01000017.1"/>
</dbReference>
<dbReference type="EMBL" id="BLTE01000017">
    <property type="protein sequence ID" value="GFK95460.1"/>
    <property type="molecule type" value="Genomic_DNA"/>
</dbReference>
<sequence>MSNTNLPYDRAAEGKPLTVPEVKERLNCSRSFVYKLINRRELKVIRLGDKKGIRVPERSVNRYLKRRANMVLKDMEIPLCGDRH</sequence>
<comment type="caution">
    <text evidence="2">The sequence shown here is derived from an EMBL/GenBank/DDBJ whole genome shotgun (WGS) entry which is preliminary data.</text>
</comment>
<reference evidence="2 3" key="1">
    <citation type="submission" date="2020-04" db="EMBL/GenBank/DDBJ databases">
        <authorList>
            <consortium name="Desulfovibrio sp. FSS-1 genome sequencing consortium"/>
            <person name="Shimoshige H."/>
            <person name="Kobayashi H."/>
            <person name="Maekawa T."/>
        </authorList>
    </citation>
    <scope>NUCLEOTIDE SEQUENCE [LARGE SCALE GENOMIC DNA]</scope>
    <source>
        <strain evidence="2 3">SIID29052-01</strain>
    </source>
</reference>
<dbReference type="Proteomes" id="UP000494245">
    <property type="component" value="Unassembled WGS sequence"/>
</dbReference>
<dbReference type="NCBIfam" id="TIGR01764">
    <property type="entry name" value="excise"/>
    <property type="match status" value="1"/>
</dbReference>
<dbReference type="AlphaFoldDB" id="A0A6V8LX42"/>
<dbReference type="GO" id="GO:0003677">
    <property type="term" value="F:DNA binding"/>
    <property type="evidence" value="ECO:0007669"/>
    <property type="project" value="InterPro"/>
</dbReference>
<organism evidence="2 3">
    <name type="scientific">Fundidesulfovibrio magnetotacticus</name>
    <dbReference type="NCBI Taxonomy" id="2730080"/>
    <lineage>
        <taxon>Bacteria</taxon>
        <taxon>Pseudomonadati</taxon>
        <taxon>Thermodesulfobacteriota</taxon>
        <taxon>Desulfovibrionia</taxon>
        <taxon>Desulfovibrionales</taxon>
        <taxon>Desulfovibrionaceae</taxon>
        <taxon>Fundidesulfovibrio</taxon>
    </lineage>
</organism>
<evidence type="ECO:0000259" key="1">
    <source>
        <dbReference type="Pfam" id="PF12728"/>
    </source>
</evidence>
<proteinExistence type="predicted"/>